<evidence type="ECO:0008006" key="3">
    <source>
        <dbReference type="Google" id="ProtNLM"/>
    </source>
</evidence>
<dbReference type="RefSeq" id="XP_040743124.1">
    <property type="nucleotide sequence ID" value="XM_040887594.1"/>
</dbReference>
<dbReference type="OrthoDB" id="443981at2759"/>
<evidence type="ECO:0000313" key="1">
    <source>
        <dbReference type="EMBL" id="ORX69436.1"/>
    </source>
</evidence>
<dbReference type="CDD" id="cd02440">
    <property type="entry name" value="AdoMet_MTases"/>
    <property type="match status" value="1"/>
</dbReference>
<dbReference type="InterPro" id="IPR019410">
    <property type="entry name" value="Methyltransf_16"/>
</dbReference>
<dbReference type="GeneID" id="63804242"/>
<dbReference type="PANTHER" id="PTHR14614">
    <property type="entry name" value="HEPATOCELLULAR CARCINOMA-ASSOCIATED ANTIGEN"/>
    <property type="match status" value="1"/>
</dbReference>
<dbReference type="AlphaFoldDB" id="A0A1Y1W876"/>
<proteinExistence type="predicted"/>
<dbReference type="Pfam" id="PF10294">
    <property type="entry name" value="Methyltransf_16"/>
    <property type="match status" value="1"/>
</dbReference>
<gene>
    <name evidence="1" type="ORF">DL89DRAFT_267659</name>
</gene>
<sequence>MTLPSALSFFEQIQHRIGEYVPVEDAEEEVCELYSVYYSKSAETRPNLVDATKSELDIELQSGKTTISLTIAQNPNINCELGQTGAVLWDSSVIMGQFFVDQQAGGSWDLSQLNILELGSGCGLVGLVLHRLGARQVILTDQPRMMKLLNKNVELCMHQSATLHTRDKIKRDGAKGIVYATEYLWGHPPTDLRVLQAGIDMIVVSDCVFHETVASLLADTLVDACRRARSDSSSYSKHPVVVVIGQELRSDIVHQEFVARLLESFILYRVPVSDHADGYHTLYVAWLKH</sequence>
<dbReference type="EMBL" id="MCFD01000007">
    <property type="protein sequence ID" value="ORX69436.1"/>
    <property type="molecule type" value="Genomic_DNA"/>
</dbReference>
<dbReference type="SUPFAM" id="SSF53335">
    <property type="entry name" value="S-adenosyl-L-methionine-dependent methyltransferases"/>
    <property type="match status" value="1"/>
</dbReference>
<keyword evidence="2" id="KW-1185">Reference proteome</keyword>
<dbReference type="InterPro" id="IPR029063">
    <property type="entry name" value="SAM-dependent_MTases_sf"/>
</dbReference>
<name>A0A1Y1W876_9FUNG</name>
<protein>
    <recommendedName>
        <fullName evidence="3">S-adenosyl-L-methionine-dependent methyltransferase</fullName>
    </recommendedName>
</protein>
<accession>A0A1Y1W876</accession>
<dbReference type="Proteomes" id="UP000193922">
    <property type="component" value="Unassembled WGS sequence"/>
</dbReference>
<organism evidence="1 2">
    <name type="scientific">Linderina pennispora</name>
    <dbReference type="NCBI Taxonomy" id="61395"/>
    <lineage>
        <taxon>Eukaryota</taxon>
        <taxon>Fungi</taxon>
        <taxon>Fungi incertae sedis</taxon>
        <taxon>Zoopagomycota</taxon>
        <taxon>Kickxellomycotina</taxon>
        <taxon>Kickxellomycetes</taxon>
        <taxon>Kickxellales</taxon>
        <taxon>Kickxellaceae</taxon>
        <taxon>Linderina</taxon>
    </lineage>
</organism>
<evidence type="ECO:0000313" key="2">
    <source>
        <dbReference type="Proteomes" id="UP000193922"/>
    </source>
</evidence>
<comment type="caution">
    <text evidence="1">The sequence shown here is derived from an EMBL/GenBank/DDBJ whole genome shotgun (WGS) entry which is preliminary data.</text>
</comment>
<dbReference type="Gene3D" id="3.40.50.150">
    <property type="entry name" value="Vaccinia Virus protein VP39"/>
    <property type="match status" value="1"/>
</dbReference>
<dbReference type="STRING" id="61395.A0A1Y1W876"/>
<reference evidence="1 2" key="1">
    <citation type="submission" date="2016-07" db="EMBL/GenBank/DDBJ databases">
        <title>Pervasive Adenine N6-methylation of Active Genes in Fungi.</title>
        <authorList>
            <consortium name="DOE Joint Genome Institute"/>
            <person name="Mondo S.J."/>
            <person name="Dannebaum R.O."/>
            <person name="Kuo R.C."/>
            <person name="Labutti K."/>
            <person name="Haridas S."/>
            <person name="Kuo A."/>
            <person name="Salamov A."/>
            <person name="Ahrendt S.R."/>
            <person name="Lipzen A."/>
            <person name="Sullivan W."/>
            <person name="Andreopoulos W.B."/>
            <person name="Clum A."/>
            <person name="Lindquist E."/>
            <person name="Daum C."/>
            <person name="Ramamoorthy G.K."/>
            <person name="Gryganskyi A."/>
            <person name="Culley D."/>
            <person name="Magnuson J.K."/>
            <person name="James T.Y."/>
            <person name="O'Malley M.A."/>
            <person name="Stajich J.E."/>
            <person name="Spatafora J.W."/>
            <person name="Visel A."/>
            <person name="Grigoriev I.V."/>
        </authorList>
    </citation>
    <scope>NUCLEOTIDE SEQUENCE [LARGE SCALE GENOMIC DNA]</scope>
    <source>
        <strain evidence="1 2">ATCC 12442</strain>
    </source>
</reference>